<dbReference type="RefSeq" id="WP_006927124.1">
    <property type="nucleotide sequence ID" value="NZ_CM001402.1"/>
</dbReference>
<accession>H1XRP4</accession>
<organism evidence="1 2">
    <name type="scientific">Caldithrix abyssi DSM 13497</name>
    <dbReference type="NCBI Taxonomy" id="880073"/>
    <lineage>
        <taxon>Bacteria</taxon>
        <taxon>Pseudomonadati</taxon>
        <taxon>Calditrichota</taxon>
        <taxon>Calditrichia</taxon>
        <taxon>Calditrichales</taxon>
        <taxon>Calditrichaceae</taxon>
        <taxon>Caldithrix</taxon>
    </lineage>
</organism>
<dbReference type="InterPro" id="IPR036583">
    <property type="entry name" value="23S_rRNA_IVS_sf"/>
</dbReference>
<dbReference type="STRING" id="880073.Cabys_3388"/>
<dbReference type="NCBIfam" id="TIGR02436">
    <property type="entry name" value="four helix bundle protein"/>
    <property type="match status" value="1"/>
</dbReference>
<dbReference type="eggNOG" id="COG0399">
    <property type="taxonomic scope" value="Bacteria"/>
</dbReference>
<name>H1XRP4_CALAY</name>
<dbReference type="CDD" id="cd16377">
    <property type="entry name" value="23S_rRNA_IVP_like"/>
    <property type="match status" value="1"/>
</dbReference>
<evidence type="ECO:0000313" key="1">
    <source>
        <dbReference type="EMBL" id="EHO40197.1"/>
    </source>
</evidence>
<dbReference type="Pfam" id="PF05635">
    <property type="entry name" value="23S_rRNA_IVP"/>
    <property type="match status" value="1"/>
</dbReference>
<dbReference type="PANTHER" id="PTHR38471">
    <property type="entry name" value="FOUR HELIX BUNDLE PROTEIN"/>
    <property type="match status" value="1"/>
</dbReference>
<dbReference type="InParanoid" id="H1XRP4"/>
<dbReference type="PaxDb" id="880073-Calab_0554"/>
<dbReference type="AlphaFoldDB" id="H1XRP4"/>
<dbReference type="OrthoDB" id="160990at2"/>
<sequence>MHKEYQYSFEKLKVWQNARKFVLEVYQITDKFPKHERFGLIDQIRRASVSIPANIAEGSSRLSSKDQAHFTNISYSSLMEVLSHFYLALDLKYINEKIFNDLKLKIYEISNQLNSLRKSQINK</sequence>
<dbReference type="HOGENOM" id="CLU_129874_0_4_0"/>
<evidence type="ECO:0000313" key="2">
    <source>
        <dbReference type="Proteomes" id="UP000004671"/>
    </source>
</evidence>
<dbReference type="Gene3D" id="1.20.1440.60">
    <property type="entry name" value="23S rRNA-intervening sequence"/>
    <property type="match status" value="1"/>
</dbReference>
<dbReference type="EMBL" id="CM001402">
    <property type="protein sequence ID" value="EHO40197.1"/>
    <property type="molecule type" value="Genomic_DNA"/>
</dbReference>
<dbReference type="Proteomes" id="UP000004671">
    <property type="component" value="Chromosome"/>
</dbReference>
<protein>
    <submittedName>
        <fullName evidence="1">S23 ribosomal protein</fullName>
    </submittedName>
</protein>
<keyword evidence="2" id="KW-1185">Reference proteome</keyword>
<proteinExistence type="predicted"/>
<dbReference type="PANTHER" id="PTHR38471:SF2">
    <property type="entry name" value="FOUR HELIX BUNDLE PROTEIN"/>
    <property type="match status" value="1"/>
</dbReference>
<dbReference type="GO" id="GO:0005840">
    <property type="term" value="C:ribosome"/>
    <property type="evidence" value="ECO:0007669"/>
    <property type="project" value="UniProtKB-KW"/>
</dbReference>
<reference evidence="1 2" key="1">
    <citation type="submission" date="2011-09" db="EMBL/GenBank/DDBJ databases">
        <title>The permanent draft genome of Caldithrix abyssi DSM 13497.</title>
        <authorList>
            <consortium name="US DOE Joint Genome Institute (JGI-PGF)"/>
            <person name="Lucas S."/>
            <person name="Han J."/>
            <person name="Lapidus A."/>
            <person name="Bruce D."/>
            <person name="Goodwin L."/>
            <person name="Pitluck S."/>
            <person name="Peters L."/>
            <person name="Kyrpides N."/>
            <person name="Mavromatis K."/>
            <person name="Ivanova N."/>
            <person name="Mikhailova N."/>
            <person name="Chertkov O."/>
            <person name="Detter J.C."/>
            <person name="Tapia R."/>
            <person name="Han C."/>
            <person name="Land M."/>
            <person name="Hauser L."/>
            <person name="Markowitz V."/>
            <person name="Cheng J.-F."/>
            <person name="Hugenholtz P."/>
            <person name="Woyke T."/>
            <person name="Wu D."/>
            <person name="Spring S."/>
            <person name="Brambilla E."/>
            <person name="Klenk H.-P."/>
            <person name="Eisen J.A."/>
        </authorList>
    </citation>
    <scope>NUCLEOTIDE SEQUENCE [LARGE SCALE GENOMIC DNA]</scope>
    <source>
        <strain evidence="1 2">DSM 13497</strain>
    </source>
</reference>
<keyword evidence="1" id="KW-0687">Ribonucleoprotein</keyword>
<dbReference type="InterPro" id="IPR012657">
    <property type="entry name" value="23S_rRNA-intervening_sequence"/>
</dbReference>
<dbReference type="SUPFAM" id="SSF158446">
    <property type="entry name" value="IVS-encoded protein-like"/>
    <property type="match status" value="1"/>
</dbReference>
<gene>
    <name evidence="1" type="ORF">Calab_0554</name>
</gene>
<keyword evidence="1" id="KW-0689">Ribosomal protein</keyword>